<comment type="caution">
    <text evidence="1">The sequence shown here is derived from an EMBL/GenBank/DDBJ whole genome shotgun (WGS) entry which is preliminary data.</text>
</comment>
<evidence type="ECO:0000313" key="4">
    <source>
        <dbReference type="Proteomes" id="UP000325113"/>
    </source>
</evidence>
<proteinExistence type="predicted"/>
<dbReference type="EMBL" id="VLTO01000021">
    <property type="protein sequence ID" value="KAA0174635.1"/>
    <property type="molecule type" value="Genomic_DNA"/>
</dbReference>
<evidence type="ECO:0000313" key="2">
    <source>
        <dbReference type="EMBL" id="KAA0174635.1"/>
    </source>
</evidence>
<name>A0A5A8CAG4_CAFRO</name>
<evidence type="ECO:0000313" key="1">
    <source>
        <dbReference type="EMBL" id="KAA0149579.1"/>
    </source>
</evidence>
<evidence type="ECO:0000313" key="3">
    <source>
        <dbReference type="Proteomes" id="UP000322899"/>
    </source>
</evidence>
<sequence>MLVHEGALGRSISRPGHLPAGRQVKSCLRLAMRLKTRAVTLFFGSERPRVATEATSFFAPVTRLHSKKLEAR</sequence>
<reference evidence="3 4" key="1">
    <citation type="submission" date="2019-07" db="EMBL/GenBank/DDBJ databases">
        <title>Genomes of Cafeteria roenbergensis.</title>
        <authorList>
            <person name="Fischer M.G."/>
            <person name="Hackl T."/>
            <person name="Roman M."/>
        </authorList>
    </citation>
    <scope>NUCLEOTIDE SEQUENCE [LARGE SCALE GENOMIC DNA]</scope>
    <source>
        <strain evidence="1 4">Cflag</strain>
        <strain evidence="2 3">E4-10P</strain>
    </source>
</reference>
<dbReference type="EMBL" id="VLTM01000133">
    <property type="protein sequence ID" value="KAA0149579.1"/>
    <property type="molecule type" value="Genomic_DNA"/>
</dbReference>
<organism evidence="1 4">
    <name type="scientific">Cafeteria roenbergensis</name>
    <name type="common">Marine flagellate</name>
    <dbReference type="NCBI Taxonomy" id="33653"/>
    <lineage>
        <taxon>Eukaryota</taxon>
        <taxon>Sar</taxon>
        <taxon>Stramenopiles</taxon>
        <taxon>Bigyra</taxon>
        <taxon>Opalozoa</taxon>
        <taxon>Bicosoecida</taxon>
        <taxon>Cafeteriaceae</taxon>
        <taxon>Cafeteria</taxon>
    </lineage>
</organism>
<protein>
    <submittedName>
        <fullName evidence="1">Uncharacterized protein</fullName>
    </submittedName>
</protein>
<dbReference type="Proteomes" id="UP000322899">
    <property type="component" value="Unassembled WGS sequence"/>
</dbReference>
<dbReference type="Proteomes" id="UP000325113">
    <property type="component" value="Unassembled WGS sequence"/>
</dbReference>
<accession>A0A5A8CAG4</accession>
<dbReference type="AlphaFoldDB" id="A0A5A8CAG4"/>
<gene>
    <name evidence="2" type="ORF">FNF27_04009</name>
    <name evidence="1" type="ORF">FNF31_07188</name>
</gene>